<dbReference type="Gene3D" id="3.30.565.10">
    <property type="entry name" value="Histidine kinase-like ATPase, C-terminal domain"/>
    <property type="match status" value="1"/>
</dbReference>
<evidence type="ECO:0000313" key="2">
    <source>
        <dbReference type="Proteomes" id="UP001595526"/>
    </source>
</evidence>
<name>A0ABV7JSA4_9SPHI</name>
<proteinExistence type="predicted"/>
<dbReference type="SUPFAM" id="SSF55874">
    <property type="entry name" value="ATPase domain of HSP90 chaperone/DNA topoisomerase II/histidine kinase"/>
    <property type="match status" value="1"/>
</dbReference>
<keyword evidence="2" id="KW-1185">Reference proteome</keyword>
<dbReference type="EMBL" id="JBHRTA010000061">
    <property type="protein sequence ID" value="MFC3199885.1"/>
    <property type="molecule type" value="Genomic_DNA"/>
</dbReference>
<keyword evidence="1" id="KW-0067">ATP-binding</keyword>
<protein>
    <submittedName>
        <fullName evidence="1">ATP-binding protein</fullName>
    </submittedName>
</protein>
<evidence type="ECO:0000313" key="1">
    <source>
        <dbReference type="EMBL" id="MFC3199885.1"/>
    </source>
</evidence>
<reference evidence="2" key="1">
    <citation type="journal article" date="2019" name="Int. J. Syst. Evol. Microbiol.">
        <title>The Global Catalogue of Microorganisms (GCM) 10K type strain sequencing project: providing services to taxonomists for standard genome sequencing and annotation.</title>
        <authorList>
            <consortium name="The Broad Institute Genomics Platform"/>
            <consortium name="The Broad Institute Genome Sequencing Center for Infectious Disease"/>
            <person name="Wu L."/>
            <person name="Ma J."/>
        </authorList>
    </citation>
    <scope>NUCLEOTIDE SEQUENCE [LARGE SCALE GENOMIC DNA]</scope>
    <source>
        <strain evidence="2">KCTC 52416</strain>
    </source>
</reference>
<gene>
    <name evidence="1" type="ORF">ACFOET_19860</name>
</gene>
<sequence>MKPQTETVNPNVGNFIDSLREIGYSPEIAIADLIDNSISAGATSIEIYSVATPTLIFAMLDNGIGMTESELIEAMRLASKSPNEIRDKLDLGRFGLGLKTASFSQCKKLTVISKRNGQLSARQWDLAFIASKNEWLLITPNNLSCAPMFEQFEKLESGTLVVWEEIDRISVSNFSEVIDKVRKHTSLVFHKFLEGTGSSKKISISLNNNPIKPFNPFNLNHPATQQIAPEKINVFGSTVTIQPFILPHHSKLSKQEYDLYATEEGYIKSQGFYLYRQNRIIIYGTWWGMHKAADAHKLVRIKIDIPNSMDTHWGIDVKKSIARPSETIRNDLKRIISLVIEKGTRPYSVRGKKIEDKTVTQFWEIVVSHNKIRFALNESHPMYRRLNETLDVSKREDLLYYLKGLQAYLPLDAIQARLQLDPLAVDQHEALSEDEVRNLAKKLSETNINQEFLQELLKTEIFKNRKEILTNEQH</sequence>
<keyword evidence="1" id="KW-0547">Nucleotide-binding</keyword>
<dbReference type="InterPro" id="IPR036890">
    <property type="entry name" value="HATPase_C_sf"/>
</dbReference>
<dbReference type="RefSeq" id="WP_379025942.1">
    <property type="nucleotide sequence ID" value="NZ_JBHRTA010000061.1"/>
</dbReference>
<dbReference type="Proteomes" id="UP001595526">
    <property type="component" value="Unassembled WGS sequence"/>
</dbReference>
<dbReference type="Pfam" id="PF13589">
    <property type="entry name" value="HATPase_c_3"/>
    <property type="match status" value="1"/>
</dbReference>
<organism evidence="1 2">
    <name type="scientific">Parapedobacter deserti</name>
    <dbReference type="NCBI Taxonomy" id="1912957"/>
    <lineage>
        <taxon>Bacteria</taxon>
        <taxon>Pseudomonadati</taxon>
        <taxon>Bacteroidota</taxon>
        <taxon>Sphingobacteriia</taxon>
        <taxon>Sphingobacteriales</taxon>
        <taxon>Sphingobacteriaceae</taxon>
        <taxon>Parapedobacter</taxon>
    </lineage>
</organism>
<dbReference type="GO" id="GO:0005524">
    <property type="term" value="F:ATP binding"/>
    <property type="evidence" value="ECO:0007669"/>
    <property type="project" value="UniProtKB-KW"/>
</dbReference>
<comment type="caution">
    <text evidence="1">The sequence shown here is derived from an EMBL/GenBank/DDBJ whole genome shotgun (WGS) entry which is preliminary data.</text>
</comment>
<accession>A0ABV7JSA4</accession>